<feature type="domain" description="RagB/SusD" evidence="6">
    <location>
        <begin position="344"/>
        <end position="483"/>
    </location>
</feature>
<keyword evidence="3" id="KW-0732">Signal</keyword>
<dbReference type="InterPro" id="IPR033985">
    <property type="entry name" value="SusD-like_N"/>
</dbReference>
<dbReference type="Pfam" id="PF07980">
    <property type="entry name" value="SusD_RagB"/>
    <property type="match status" value="1"/>
</dbReference>
<dbReference type="Proteomes" id="UP000747074">
    <property type="component" value="Unassembled WGS sequence"/>
</dbReference>
<evidence type="ECO:0000313" key="9">
    <source>
        <dbReference type="Proteomes" id="UP000747074"/>
    </source>
</evidence>
<reference evidence="8" key="2">
    <citation type="submission" date="2021-09" db="EMBL/GenBank/DDBJ databases">
        <authorList>
            <person name="Gilroy R."/>
        </authorList>
    </citation>
    <scope>NUCLEOTIDE SEQUENCE</scope>
    <source>
        <strain evidence="8">CHK154-13316</strain>
    </source>
</reference>
<comment type="subcellular location">
    <subcellularLocation>
        <location evidence="1">Cell outer membrane</location>
    </subcellularLocation>
</comment>
<keyword evidence="5" id="KW-0998">Cell outer membrane</keyword>
<evidence type="ECO:0000313" key="8">
    <source>
        <dbReference type="EMBL" id="HJG12819.1"/>
    </source>
</evidence>
<evidence type="ECO:0000259" key="6">
    <source>
        <dbReference type="Pfam" id="PF07980"/>
    </source>
</evidence>
<dbReference type="SUPFAM" id="SSF48452">
    <property type="entry name" value="TPR-like"/>
    <property type="match status" value="1"/>
</dbReference>
<feature type="domain" description="SusD-like N-terminal" evidence="7">
    <location>
        <begin position="41"/>
        <end position="223"/>
    </location>
</feature>
<sequence length="486" mass="55742">MKKSIYITLIAIVQMFILAGCDLDETIYGTISDDTFWKSENDIREGLNSAYGGLNESYKGFSLWQYIVEDACTDYSAARNCNPEFINYSNWSGTYPAAVDWGIYKFFWNQISYINKTLDKMPEVEMSGESRARYMGEGRALRAFLYFTLVQWFKDIPLITSSADDRYLIPQESPETIYAFIEKELSECQEGMLTKDELQASGEAGYVHLTKAAAQGLLARTYLVQKKYDECREACARLIENPEVYGTYELLSDYKDVFKIKGFANKECLWSLPADGVSNVSLFQVNMYKLWDAEGSTVVRDKSYDVYQGWGDLSVTVNFYNTFADNDIRKKCLQYDPLCEAEKVMITKYPAETSNGENSSTDFPVLRWADIWMMYAESLLLGSTSDLPEAIIAANKVRHRAQVSLYETEDFTIDGFRRELYNERRREFFYEGCGKRDMIRFGTLIDHIKSISKDAGTSPERYYYLPLPSSALAANPAMKQNSPDYK</sequence>
<dbReference type="EMBL" id="DYVL01000155">
    <property type="protein sequence ID" value="HJG12819.1"/>
    <property type="molecule type" value="Genomic_DNA"/>
</dbReference>
<evidence type="ECO:0000256" key="4">
    <source>
        <dbReference type="ARBA" id="ARBA00023136"/>
    </source>
</evidence>
<dbReference type="AlphaFoldDB" id="A0A921LJC6"/>
<evidence type="ECO:0000256" key="1">
    <source>
        <dbReference type="ARBA" id="ARBA00004442"/>
    </source>
</evidence>
<dbReference type="Pfam" id="PF14322">
    <property type="entry name" value="SusD-like_3"/>
    <property type="match status" value="1"/>
</dbReference>
<dbReference type="InterPro" id="IPR012944">
    <property type="entry name" value="SusD_RagB_dom"/>
</dbReference>
<reference evidence="8" key="1">
    <citation type="journal article" date="2021" name="PeerJ">
        <title>Extensive microbial diversity within the chicken gut microbiome revealed by metagenomics and culture.</title>
        <authorList>
            <person name="Gilroy R."/>
            <person name="Ravi A."/>
            <person name="Getino M."/>
            <person name="Pursley I."/>
            <person name="Horton D.L."/>
            <person name="Alikhan N.F."/>
            <person name="Baker D."/>
            <person name="Gharbi K."/>
            <person name="Hall N."/>
            <person name="Watson M."/>
            <person name="Adriaenssens E.M."/>
            <person name="Foster-Nyarko E."/>
            <person name="Jarju S."/>
            <person name="Secka A."/>
            <person name="Antonio M."/>
            <person name="Oren A."/>
            <person name="Chaudhuri R.R."/>
            <person name="La Ragione R."/>
            <person name="Hildebrand F."/>
            <person name="Pallen M.J."/>
        </authorList>
    </citation>
    <scope>NUCLEOTIDE SEQUENCE</scope>
    <source>
        <strain evidence="8">CHK154-13316</strain>
    </source>
</reference>
<organism evidence="8 9">
    <name type="scientific">Bacteroides xylanisolvens</name>
    <dbReference type="NCBI Taxonomy" id="371601"/>
    <lineage>
        <taxon>Bacteria</taxon>
        <taxon>Pseudomonadati</taxon>
        <taxon>Bacteroidota</taxon>
        <taxon>Bacteroidia</taxon>
        <taxon>Bacteroidales</taxon>
        <taxon>Bacteroidaceae</taxon>
        <taxon>Bacteroides</taxon>
    </lineage>
</organism>
<evidence type="ECO:0000259" key="7">
    <source>
        <dbReference type="Pfam" id="PF14322"/>
    </source>
</evidence>
<dbReference type="Gene3D" id="1.25.40.390">
    <property type="match status" value="1"/>
</dbReference>
<evidence type="ECO:0000256" key="5">
    <source>
        <dbReference type="ARBA" id="ARBA00023237"/>
    </source>
</evidence>
<protein>
    <submittedName>
        <fullName evidence="8">RagB/SusD family nutrient uptake outer membrane protein</fullName>
    </submittedName>
</protein>
<dbReference type="PROSITE" id="PS51257">
    <property type="entry name" value="PROKAR_LIPOPROTEIN"/>
    <property type="match status" value="1"/>
</dbReference>
<name>A0A921LJC6_9BACE</name>
<gene>
    <name evidence="8" type="ORF">K8V07_12950</name>
</gene>
<dbReference type="GO" id="GO:0009279">
    <property type="term" value="C:cell outer membrane"/>
    <property type="evidence" value="ECO:0007669"/>
    <property type="project" value="UniProtKB-SubCell"/>
</dbReference>
<dbReference type="InterPro" id="IPR011990">
    <property type="entry name" value="TPR-like_helical_dom_sf"/>
</dbReference>
<comment type="similarity">
    <text evidence="2">Belongs to the SusD family.</text>
</comment>
<accession>A0A921LJC6</accession>
<evidence type="ECO:0000256" key="3">
    <source>
        <dbReference type="ARBA" id="ARBA00022729"/>
    </source>
</evidence>
<evidence type="ECO:0000256" key="2">
    <source>
        <dbReference type="ARBA" id="ARBA00006275"/>
    </source>
</evidence>
<proteinExistence type="inferred from homology"/>
<keyword evidence="4" id="KW-0472">Membrane</keyword>
<comment type="caution">
    <text evidence="8">The sequence shown here is derived from an EMBL/GenBank/DDBJ whole genome shotgun (WGS) entry which is preliminary data.</text>
</comment>